<evidence type="ECO:0000256" key="2">
    <source>
        <dbReference type="SAM" id="SignalP"/>
    </source>
</evidence>
<name>A0A1R1Y6E8_9FUNG</name>
<dbReference type="AlphaFoldDB" id="A0A1R1Y6E8"/>
<feature type="transmembrane region" description="Helical" evidence="1">
    <location>
        <begin position="108"/>
        <end position="127"/>
    </location>
</feature>
<comment type="caution">
    <text evidence="3">The sequence shown here is derived from an EMBL/GenBank/DDBJ whole genome shotgun (WGS) entry which is preliminary data.</text>
</comment>
<accession>A0A1R1Y6E8</accession>
<proteinExistence type="predicted"/>
<sequence length="130" mass="14785">MICGREMPSLLLLVLLLLPPLPLPFSVLSRLPTKSSSPYSHTKFKNSAVGSSISTKYFIKLTTRLSIPKIIFAFSRLVTMYSVFVSESMYSTDSFVKLSRIPTEIPPILMHANSDTIFYFFLLLFVFTKY</sequence>
<protein>
    <submittedName>
        <fullName evidence="3">Uncharacterized protein</fullName>
    </submittedName>
</protein>
<dbReference type="Proteomes" id="UP000187283">
    <property type="component" value="Unassembled WGS sequence"/>
</dbReference>
<keyword evidence="1" id="KW-1133">Transmembrane helix</keyword>
<evidence type="ECO:0000256" key="1">
    <source>
        <dbReference type="SAM" id="Phobius"/>
    </source>
</evidence>
<evidence type="ECO:0000313" key="4">
    <source>
        <dbReference type="Proteomes" id="UP000187283"/>
    </source>
</evidence>
<organism evidence="3 4">
    <name type="scientific">Smittium culicis</name>
    <dbReference type="NCBI Taxonomy" id="133412"/>
    <lineage>
        <taxon>Eukaryota</taxon>
        <taxon>Fungi</taxon>
        <taxon>Fungi incertae sedis</taxon>
        <taxon>Zoopagomycota</taxon>
        <taxon>Kickxellomycotina</taxon>
        <taxon>Harpellomycetes</taxon>
        <taxon>Harpellales</taxon>
        <taxon>Legeriomycetaceae</taxon>
        <taxon>Smittium</taxon>
    </lineage>
</organism>
<feature type="chain" id="PRO_5012073949" evidence="2">
    <location>
        <begin position="25"/>
        <end position="130"/>
    </location>
</feature>
<reference evidence="3 4" key="1">
    <citation type="submission" date="2017-01" db="EMBL/GenBank/DDBJ databases">
        <authorList>
            <person name="Mah S.A."/>
            <person name="Swanson W.J."/>
            <person name="Moy G.W."/>
            <person name="Vacquier V.D."/>
        </authorList>
    </citation>
    <scope>NUCLEOTIDE SEQUENCE [LARGE SCALE GENOMIC DNA]</scope>
    <source>
        <strain evidence="3 4">GSMNP</strain>
    </source>
</reference>
<evidence type="ECO:0000313" key="3">
    <source>
        <dbReference type="EMBL" id="OMJ22511.1"/>
    </source>
</evidence>
<feature type="signal peptide" evidence="2">
    <location>
        <begin position="1"/>
        <end position="24"/>
    </location>
</feature>
<keyword evidence="4" id="KW-1185">Reference proteome</keyword>
<keyword evidence="1" id="KW-0812">Transmembrane</keyword>
<keyword evidence="1" id="KW-0472">Membrane</keyword>
<keyword evidence="2" id="KW-0732">Signal</keyword>
<gene>
    <name evidence="3" type="ORF">AYI70_g2830</name>
</gene>
<dbReference type="EMBL" id="LSSN01000749">
    <property type="protein sequence ID" value="OMJ22511.1"/>
    <property type="molecule type" value="Genomic_DNA"/>
</dbReference>